<dbReference type="AlphaFoldDB" id="A0A2G1W0B9"/>
<keyword evidence="1" id="KW-1133">Transmembrane helix</keyword>
<name>A0A2G1W0B9_9BACT</name>
<feature type="transmembrane region" description="Helical" evidence="1">
    <location>
        <begin position="140"/>
        <end position="159"/>
    </location>
</feature>
<proteinExistence type="predicted"/>
<dbReference type="RefSeq" id="WP_099263793.1">
    <property type="nucleotide sequence ID" value="NZ_NIZW01000032.1"/>
</dbReference>
<reference evidence="2 3" key="1">
    <citation type="submission" date="2017-06" db="EMBL/GenBank/DDBJ databases">
        <title>Description of Rhodopirellula bahusiensis sp. nov.</title>
        <authorList>
            <person name="Kizina J."/>
            <person name="Harder J."/>
        </authorList>
    </citation>
    <scope>NUCLEOTIDE SEQUENCE [LARGE SCALE GENOMIC DNA]</scope>
    <source>
        <strain evidence="2 3">SWK21</strain>
    </source>
</reference>
<dbReference type="EMBL" id="NIZW01000032">
    <property type="protein sequence ID" value="PHQ32119.1"/>
    <property type="molecule type" value="Genomic_DNA"/>
</dbReference>
<evidence type="ECO:0000256" key="1">
    <source>
        <dbReference type="SAM" id="Phobius"/>
    </source>
</evidence>
<keyword evidence="3" id="KW-1185">Reference proteome</keyword>
<feature type="transmembrane region" description="Helical" evidence="1">
    <location>
        <begin position="102"/>
        <end position="120"/>
    </location>
</feature>
<protein>
    <submittedName>
        <fullName evidence="2">Uncharacterized protein</fullName>
    </submittedName>
</protein>
<feature type="transmembrane region" description="Helical" evidence="1">
    <location>
        <begin position="6"/>
        <end position="25"/>
    </location>
</feature>
<evidence type="ECO:0000313" key="3">
    <source>
        <dbReference type="Proteomes" id="UP000225740"/>
    </source>
</evidence>
<dbReference type="Proteomes" id="UP000225740">
    <property type="component" value="Unassembled WGS sequence"/>
</dbReference>
<feature type="transmembrane region" description="Helical" evidence="1">
    <location>
        <begin position="214"/>
        <end position="232"/>
    </location>
</feature>
<comment type="caution">
    <text evidence="2">The sequence shown here is derived from an EMBL/GenBank/DDBJ whole genome shotgun (WGS) entry which is preliminary data.</text>
</comment>
<feature type="transmembrane region" description="Helical" evidence="1">
    <location>
        <begin position="171"/>
        <end position="202"/>
    </location>
</feature>
<dbReference type="OrthoDB" id="9789291at2"/>
<feature type="transmembrane region" description="Helical" evidence="1">
    <location>
        <begin position="32"/>
        <end position="53"/>
    </location>
</feature>
<sequence length="239" mass="25956">MLLVIGNAVVVASLVLLSIFDAVAIRYLIVELIAAGIFASLFLVELVTGAANVPGFQHYAYTGILWIMLYTKWPVVGIVFYHAALMCTLLTLALTDLDRRRLPTWFTCMLAIFFTSLPIAAGQLQPFTLHLSSTIPDAAARAATCLIGAITGAVLGMAVHRAGRFGKRSRALPLAMMLMGVCLGWQATIAIAAIYGLLLLAFRYANNGGARIRLLQPTAILLAAVMIHHPYWKMIAEIW</sequence>
<keyword evidence="1" id="KW-0812">Transmembrane</keyword>
<evidence type="ECO:0000313" key="2">
    <source>
        <dbReference type="EMBL" id="PHQ32119.1"/>
    </source>
</evidence>
<keyword evidence="1" id="KW-0472">Membrane</keyword>
<organism evidence="2 3">
    <name type="scientific">Rhodopirellula bahusiensis</name>
    <dbReference type="NCBI Taxonomy" id="2014065"/>
    <lineage>
        <taxon>Bacteria</taxon>
        <taxon>Pseudomonadati</taxon>
        <taxon>Planctomycetota</taxon>
        <taxon>Planctomycetia</taxon>
        <taxon>Pirellulales</taxon>
        <taxon>Pirellulaceae</taxon>
        <taxon>Rhodopirellula</taxon>
    </lineage>
</organism>
<gene>
    <name evidence="2" type="ORF">CEE69_27385</name>
</gene>
<dbReference type="GeneID" id="90611600"/>
<accession>A0A2G1W0B9</accession>